<name>A0ACC0YBR4_9ROSI</name>
<evidence type="ECO:0000313" key="2">
    <source>
        <dbReference type="Proteomes" id="UP001163603"/>
    </source>
</evidence>
<reference evidence="2" key="1">
    <citation type="journal article" date="2023" name="G3 (Bethesda)">
        <title>Genome assembly and association tests identify interacting loci associated with vigor, precocity, and sex in interspecific pistachio rootstocks.</title>
        <authorList>
            <person name="Palmer W."/>
            <person name="Jacygrad E."/>
            <person name="Sagayaradj S."/>
            <person name="Cavanaugh K."/>
            <person name="Han R."/>
            <person name="Bertier L."/>
            <person name="Beede B."/>
            <person name="Kafkas S."/>
            <person name="Golino D."/>
            <person name="Preece J."/>
            <person name="Michelmore R."/>
        </authorList>
    </citation>
    <scope>NUCLEOTIDE SEQUENCE [LARGE SCALE GENOMIC DNA]</scope>
</reference>
<organism evidence="1 2">
    <name type="scientific">Pistacia integerrima</name>
    <dbReference type="NCBI Taxonomy" id="434235"/>
    <lineage>
        <taxon>Eukaryota</taxon>
        <taxon>Viridiplantae</taxon>
        <taxon>Streptophyta</taxon>
        <taxon>Embryophyta</taxon>
        <taxon>Tracheophyta</taxon>
        <taxon>Spermatophyta</taxon>
        <taxon>Magnoliopsida</taxon>
        <taxon>eudicotyledons</taxon>
        <taxon>Gunneridae</taxon>
        <taxon>Pentapetalae</taxon>
        <taxon>rosids</taxon>
        <taxon>malvids</taxon>
        <taxon>Sapindales</taxon>
        <taxon>Anacardiaceae</taxon>
        <taxon>Pistacia</taxon>
    </lineage>
</organism>
<comment type="caution">
    <text evidence="1">The sequence shown here is derived from an EMBL/GenBank/DDBJ whole genome shotgun (WGS) entry which is preliminary data.</text>
</comment>
<gene>
    <name evidence="1" type="ORF">Pint_14172</name>
</gene>
<evidence type="ECO:0000313" key="1">
    <source>
        <dbReference type="EMBL" id="KAJ0031968.1"/>
    </source>
</evidence>
<dbReference type="Proteomes" id="UP001163603">
    <property type="component" value="Chromosome 8"/>
</dbReference>
<dbReference type="EMBL" id="CM047743">
    <property type="protein sequence ID" value="KAJ0031968.1"/>
    <property type="molecule type" value="Genomic_DNA"/>
</dbReference>
<protein>
    <submittedName>
        <fullName evidence="1">Uncharacterized protein</fullName>
    </submittedName>
</protein>
<accession>A0ACC0YBR4</accession>
<proteinExistence type="predicted"/>
<sequence length="420" mass="48652">MENEEEKQVSDGEIILNPDAQNPSGQNPNNRRSNYYGVGSAEPYDMHSELHAMHGNAYFEFFPPGYRFKPYDHELVVNYLRKKILNERLPPNRIQEVELYKRNPQYLAENYTAHGDNEWYFFTPRDRKYKNGERPNRSAGNGYWKATGADRPVNHNGVQVGSRKALVFYKGKPPKGNKTDWIMHEFRVENPPKRKRPEFQNDMRLDDWVLCRLYKKVDKNSKGPGRPRDGRVQDQEPENEVPPQFQDRGQMPIVEEPKMLPQEYFNMPEGLDSFEQIFNPYNQANPMGLYHFDNSPFLHGCQSGFIGGSQSLYSQLAQNPMIHHMIPGHHQNLNLMFPAEPFSSADNIKYEQFNDYHSDDLLNIPPLDQGNNTIEQMVSSFRGAPNSVIPPFSDDRGASSSVISPSFNDDKKLKKQKRHL</sequence>
<keyword evidence="2" id="KW-1185">Reference proteome</keyword>